<feature type="compositionally biased region" description="Low complexity" evidence="1">
    <location>
        <begin position="58"/>
        <end position="75"/>
    </location>
</feature>
<protein>
    <submittedName>
        <fullName evidence="2">Uncharacterized protein</fullName>
    </submittedName>
</protein>
<dbReference type="AlphaFoldDB" id="A0A8X6TT49"/>
<evidence type="ECO:0000313" key="3">
    <source>
        <dbReference type="Proteomes" id="UP000887013"/>
    </source>
</evidence>
<gene>
    <name evidence="2" type="ORF">NPIL_373801</name>
</gene>
<evidence type="ECO:0000313" key="2">
    <source>
        <dbReference type="EMBL" id="GFT44003.1"/>
    </source>
</evidence>
<evidence type="ECO:0000256" key="1">
    <source>
        <dbReference type="SAM" id="MobiDB-lite"/>
    </source>
</evidence>
<name>A0A8X6TT49_NEPPI</name>
<reference evidence="2" key="1">
    <citation type="submission" date="2020-08" db="EMBL/GenBank/DDBJ databases">
        <title>Multicomponent nature underlies the extraordinary mechanical properties of spider dragline silk.</title>
        <authorList>
            <person name="Kono N."/>
            <person name="Nakamura H."/>
            <person name="Mori M."/>
            <person name="Yoshida Y."/>
            <person name="Ohtoshi R."/>
            <person name="Malay A.D."/>
            <person name="Moran D.A.P."/>
            <person name="Tomita M."/>
            <person name="Numata K."/>
            <person name="Arakawa K."/>
        </authorList>
    </citation>
    <scope>NUCLEOTIDE SEQUENCE</scope>
</reference>
<proteinExistence type="predicted"/>
<accession>A0A8X6TT49</accession>
<organism evidence="2 3">
    <name type="scientific">Nephila pilipes</name>
    <name type="common">Giant wood spider</name>
    <name type="synonym">Nephila maculata</name>
    <dbReference type="NCBI Taxonomy" id="299642"/>
    <lineage>
        <taxon>Eukaryota</taxon>
        <taxon>Metazoa</taxon>
        <taxon>Ecdysozoa</taxon>
        <taxon>Arthropoda</taxon>
        <taxon>Chelicerata</taxon>
        <taxon>Arachnida</taxon>
        <taxon>Araneae</taxon>
        <taxon>Araneomorphae</taxon>
        <taxon>Entelegynae</taxon>
        <taxon>Araneoidea</taxon>
        <taxon>Nephilidae</taxon>
        <taxon>Nephila</taxon>
    </lineage>
</organism>
<sequence>MANMRWFFFHRVKGIPRSCGLLSTGLQGSAEVDNSLPPSRHFARKRNFDNRSSSLDYHQNIHSSSHNFSNANSSPAHKKISTLLISPFADISILDCPFRNSNPHLQRKQH</sequence>
<comment type="caution">
    <text evidence="2">The sequence shown here is derived from an EMBL/GenBank/DDBJ whole genome shotgun (WGS) entry which is preliminary data.</text>
</comment>
<dbReference type="Proteomes" id="UP000887013">
    <property type="component" value="Unassembled WGS sequence"/>
</dbReference>
<dbReference type="EMBL" id="BMAW01064220">
    <property type="protein sequence ID" value="GFT44003.1"/>
    <property type="molecule type" value="Genomic_DNA"/>
</dbReference>
<keyword evidence="3" id="KW-1185">Reference proteome</keyword>
<feature type="region of interest" description="Disordered" evidence="1">
    <location>
        <begin position="53"/>
        <end position="75"/>
    </location>
</feature>